<proteinExistence type="predicted"/>
<evidence type="ECO:0000313" key="2">
    <source>
        <dbReference type="EMBL" id="CAK15502.1"/>
    </source>
</evidence>
<dbReference type="Proteomes" id="UP000000658">
    <property type="component" value="Chromosome"/>
</dbReference>
<reference evidence="2 3" key="1">
    <citation type="journal article" date="2006" name="Nat. Biotechnol.">
        <title>Complete genome sequence of the entomopathogenic and metabolically versatile soil bacterium Pseudomonas entomophila.</title>
        <authorList>
            <person name="Vodovar N."/>
            <person name="Vallenet D."/>
            <person name="Cruveiller S."/>
            <person name="Rouy Z."/>
            <person name="Barbe V."/>
            <person name="Acosta C."/>
            <person name="Cattolico L."/>
            <person name="Jubin C."/>
            <person name="Lajus A."/>
            <person name="Segurens B."/>
            <person name="Vacherie B."/>
            <person name="Wincker P."/>
            <person name="Weissenbach J."/>
            <person name="Lemaitre B."/>
            <person name="Medigue C."/>
            <person name="Boccard F."/>
        </authorList>
    </citation>
    <scope>NUCLEOTIDE SEQUENCE [LARGE SCALE GENOMIC DNA]</scope>
    <source>
        <strain evidence="2 3">L48</strain>
    </source>
</reference>
<dbReference type="KEGG" id="pen:PSEEN2715"/>
<evidence type="ECO:0000313" key="3">
    <source>
        <dbReference type="Proteomes" id="UP000000658"/>
    </source>
</evidence>
<name>Q1IA19_PSEE4</name>
<accession>Q1IA19</accession>
<protein>
    <submittedName>
        <fullName evidence="2">Uncharacterized protein</fullName>
    </submittedName>
</protein>
<dbReference type="STRING" id="384676.PSEEN2715"/>
<gene>
    <name evidence="2" type="ordered locus">PSEEN2715</name>
</gene>
<dbReference type="HOGENOM" id="CLU_2684994_0_0_6"/>
<evidence type="ECO:0000256" key="1">
    <source>
        <dbReference type="SAM" id="MobiDB-lite"/>
    </source>
</evidence>
<dbReference type="AlphaFoldDB" id="Q1IA19"/>
<dbReference type="EMBL" id="CT573326">
    <property type="protein sequence ID" value="CAK15502.1"/>
    <property type="molecule type" value="Genomic_DNA"/>
</dbReference>
<organism evidence="2 3">
    <name type="scientific">Pseudomonas entomophila (strain L48)</name>
    <dbReference type="NCBI Taxonomy" id="384676"/>
    <lineage>
        <taxon>Bacteria</taxon>
        <taxon>Pseudomonadati</taxon>
        <taxon>Pseudomonadota</taxon>
        <taxon>Gammaproteobacteria</taxon>
        <taxon>Pseudomonadales</taxon>
        <taxon>Pseudomonadaceae</taxon>
        <taxon>Pseudomonas</taxon>
    </lineage>
</organism>
<sequence>MEGPQALSLGGPFGCGAAGLWAVDIPLRAGLLAPAQADDNHEARRQGNKKKNFMGSIWMSKPDPPRRNNMKINI</sequence>
<feature type="region of interest" description="Disordered" evidence="1">
    <location>
        <begin position="35"/>
        <end position="74"/>
    </location>
</feature>